<name>A0ABD1JJZ2_9TELE</name>
<evidence type="ECO:0000259" key="8">
    <source>
        <dbReference type="Pfam" id="PF16363"/>
    </source>
</evidence>
<gene>
    <name evidence="9" type="ORF">ACEWY4_016310</name>
</gene>
<keyword evidence="5" id="KW-0520">NAD</keyword>
<dbReference type="CDD" id="cd05246">
    <property type="entry name" value="dTDP_GD_SDR_e"/>
    <property type="match status" value="1"/>
</dbReference>
<evidence type="ECO:0000313" key="10">
    <source>
        <dbReference type="Proteomes" id="UP001591681"/>
    </source>
</evidence>
<proteinExistence type="inferred from homology"/>
<dbReference type="FunFam" id="3.40.50.720:FF:000304">
    <property type="entry name" value="UDP-glucose 4,6-dehydratase"/>
    <property type="match status" value="1"/>
</dbReference>
<dbReference type="EMBL" id="JBHFQA010000014">
    <property type="protein sequence ID" value="KAL2087482.1"/>
    <property type="molecule type" value="Genomic_DNA"/>
</dbReference>
<sequence length="347" mass="39846">MESKTVLVTGGAGFIGSHLIISLRMKYPHWKIINLDNLEYCSSLQNLKMAELGSNYRFVEGDICDQHFINHLFSTENIDIVFHFAAQTHVENSFLFPSQFMAVNAEGTHVLLCAALKTGIERFIYVSTDEVYGASRDEVFDESCLKRPTNPYAVSKATAENIVLSFWEKHNLPIVITRSNNIYGPRQHYEKVIPRFISLLFKDKKCTIQGSGLQSRHFLFVEDVTDAFLIVMEQGVVGEIYNIGTNFEIPVIQLARELVRMMKHAPDGDLDDWLVFVKDRPHNDLRYPISSNKLYKLGWKPKVSWREGIRRTIQWYEDNPDVWPMTQSFQTTLQNSSPACALKVKTL</sequence>
<evidence type="ECO:0000256" key="7">
    <source>
        <dbReference type="ARBA" id="ARBA00067702"/>
    </source>
</evidence>
<dbReference type="Pfam" id="PF16363">
    <property type="entry name" value="GDP_Man_Dehyd"/>
    <property type="match status" value="1"/>
</dbReference>
<reference evidence="9 10" key="1">
    <citation type="submission" date="2024-09" db="EMBL/GenBank/DDBJ databases">
        <title>A chromosome-level genome assembly of Gray's grenadier anchovy, Coilia grayii.</title>
        <authorList>
            <person name="Fu Z."/>
        </authorList>
    </citation>
    <scope>NUCLEOTIDE SEQUENCE [LARGE SCALE GENOMIC DNA]</scope>
    <source>
        <strain evidence="9">G4</strain>
        <tissue evidence="9">Muscle</tissue>
    </source>
</reference>
<comment type="caution">
    <text evidence="9">The sequence shown here is derived from an EMBL/GenBank/DDBJ whole genome shotgun (WGS) entry which is preliminary data.</text>
</comment>
<dbReference type="PANTHER" id="PTHR43000">
    <property type="entry name" value="DTDP-D-GLUCOSE 4,6-DEHYDRATASE-RELATED"/>
    <property type="match status" value="1"/>
</dbReference>
<evidence type="ECO:0000256" key="6">
    <source>
        <dbReference type="ARBA" id="ARBA00023239"/>
    </source>
</evidence>
<dbReference type="AlphaFoldDB" id="A0ABD1JJZ2"/>
<evidence type="ECO:0000313" key="9">
    <source>
        <dbReference type="EMBL" id="KAL2087482.1"/>
    </source>
</evidence>
<evidence type="ECO:0000256" key="5">
    <source>
        <dbReference type="ARBA" id="ARBA00023027"/>
    </source>
</evidence>
<evidence type="ECO:0000256" key="4">
    <source>
        <dbReference type="ARBA" id="ARBA00011990"/>
    </source>
</evidence>
<evidence type="ECO:0000256" key="2">
    <source>
        <dbReference type="ARBA" id="ARBA00001911"/>
    </source>
</evidence>
<dbReference type="GO" id="GO:0008460">
    <property type="term" value="F:dTDP-glucose 4,6-dehydratase activity"/>
    <property type="evidence" value="ECO:0007669"/>
    <property type="project" value="UniProtKB-EC"/>
</dbReference>
<dbReference type="Proteomes" id="UP001591681">
    <property type="component" value="Unassembled WGS sequence"/>
</dbReference>
<dbReference type="Gene3D" id="3.90.25.10">
    <property type="entry name" value="UDP-galactose 4-epimerase, domain 1"/>
    <property type="match status" value="1"/>
</dbReference>
<dbReference type="InterPro" id="IPR036291">
    <property type="entry name" value="NAD(P)-bd_dom_sf"/>
</dbReference>
<keyword evidence="10" id="KW-1185">Reference proteome</keyword>
<organism evidence="9 10">
    <name type="scientific">Coilia grayii</name>
    <name type="common">Gray's grenadier anchovy</name>
    <dbReference type="NCBI Taxonomy" id="363190"/>
    <lineage>
        <taxon>Eukaryota</taxon>
        <taxon>Metazoa</taxon>
        <taxon>Chordata</taxon>
        <taxon>Craniata</taxon>
        <taxon>Vertebrata</taxon>
        <taxon>Euteleostomi</taxon>
        <taxon>Actinopterygii</taxon>
        <taxon>Neopterygii</taxon>
        <taxon>Teleostei</taxon>
        <taxon>Clupei</taxon>
        <taxon>Clupeiformes</taxon>
        <taxon>Clupeoidei</taxon>
        <taxon>Engraulidae</taxon>
        <taxon>Coilinae</taxon>
        <taxon>Coilia</taxon>
    </lineage>
</organism>
<dbReference type="GO" id="GO:0009225">
    <property type="term" value="P:nucleotide-sugar metabolic process"/>
    <property type="evidence" value="ECO:0007669"/>
    <property type="project" value="UniProtKB-ARBA"/>
</dbReference>
<dbReference type="SUPFAM" id="SSF51735">
    <property type="entry name" value="NAD(P)-binding Rossmann-fold domains"/>
    <property type="match status" value="1"/>
</dbReference>
<dbReference type="InterPro" id="IPR016040">
    <property type="entry name" value="NAD(P)-bd_dom"/>
</dbReference>
<evidence type="ECO:0000256" key="1">
    <source>
        <dbReference type="ARBA" id="ARBA00001539"/>
    </source>
</evidence>
<accession>A0ABD1JJZ2</accession>
<protein>
    <recommendedName>
        <fullName evidence="7">dTDP-D-glucose 4,6-dehydratase</fullName>
        <ecNumber evidence="4">4.2.1.46</ecNumber>
    </recommendedName>
</protein>
<dbReference type="InterPro" id="IPR005888">
    <property type="entry name" value="dTDP_Gluc_deHydtase"/>
</dbReference>
<comment type="cofactor">
    <cofactor evidence="2">
        <name>NAD(+)</name>
        <dbReference type="ChEBI" id="CHEBI:57540"/>
    </cofactor>
</comment>
<comment type="similarity">
    <text evidence="3">Belongs to the NAD(P)-dependent epimerase/dehydratase family. dTDP-glucose dehydratase subfamily.</text>
</comment>
<feature type="domain" description="NAD(P)-binding" evidence="8">
    <location>
        <begin position="7"/>
        <end position="312"/>
    </location>
</feature>
<evidence type="ECO:0000256" key="3">
    <source>
        <dbReference type="ARBA" id="ARBA00008178"/>
    </source>
</evidence>
<dbReference type="EC" id="4.2.1.46" evidence="4"/>
<comment type="catalytic activity">
    <reaction evidence="1">
        <text>dTDP-alpha-D-glucose = dTDP-4-dehydro-6-deoxy-alpha-D-glucose + H2O</text>
        <dbReference type="Rhea" id="RHEA:17221"/>
        <dbReference type="ChEBI" id="CHEBI:15377"/>
        <dbReference type="ChEBI" id="CHEBI:57477"/>
        <dbReference type="ChEBI" id="CHEBI:57649"/>
        <dbReference type="EC" id="4.2.1.46"/>
    </reaction>
</comment>
<keyword evidence="6" id="KW-0456">Lyase</keyword>
<dbReference type="Gene3D" id="3.40.50.720">
    <property type="entry name" value="NAD(P)-binding Rossmann-like Domain"/>
    <property type="match status" value="1"/>
</dbReference>